<protein>
    <submittedName>
        <fullName evidence="3">Peptidase M1-like protein</fullName>
    </submittedName>
</protein>
<evidence type="ECO:0000259" key="2">
    <source>
        <dbReference type="Pfam" id="PF01433"/>
    </source>
</evidence>
<feature type="domain" description="Peptidase M1 membrane alanine aminopeptidase" evidence="2">
    <location>
        <begin position="839"/>
        <end position="1036"/>
    </location>
</feature>
<dbReference type="GO" id="GO:0005615">
    <property type="term" value="C:extracellular space"/>
    <property type="evidence" value="ECO:0007669"/>
    <property type="project" value="TreeGrafter"/>
</dbReference>
<feature type="transmembrane region" description="Helical" evidence="1">
    <location>
        <begin position="324"/>
        <end position="345"/>
    </location>
</feature>
<feature type="transmembrane region" description="Helical" evidence="1">
    <location>
        <begin position="445"/>
        <end position="467"/>
    </location>
</feature>
<feature type="transmembrane region" description="Helical" evidence="1">
    <location>
        <begin position="415"/>
        <end position="439"/>
    </location>
</feature>
<dbReference type="EMBL" id="VIWO01000001">
    <property type="protein sequence ID" value="TWF45296.1"/>
    <property type="molecule type" value="Genomic_DNA"/>
</dbReference>
<feature type="transmembrane region" description="Helical" evidence="1">
    <location>
        <begin position="474"/>
        <end position="492"/>
    </location>
</feature>
<dbReference type="GO" id="GO:0042277">
    <property type="term" value="F:peptide binding"/>
    <property type="evidence" value="ECO:0007669"/>
    <property type="project" value="TreeGrafter"/>
</dbReference>
<sequence length="1052" mass="118375">MYTFILYTMKAILLFDIKRCTKGITIYLVAACLLALGIFTGSQFSMNTGEGIHLDSPYTIGFMTGMLSLVIILIATVLTSRLLFSESENHFELILFTTPLRGSGLAAGRFLALWLLTFSSFLVLIAGFAAGQQIRSGGPLQLIHYSYPALIFGGINSLFICSCLSSLAWCTKNKLLTAIGGLLLYVLYMVILLYSNSPFMAQALPQSLQAQRISAIIDPFGLSAYFYVSSTFSVMQRNSLLVPLSGYFLLNRCLILALSLMLTWLSYKRAADTSGQSHRPKAVSHKRPPIIFRLPVTTVYHFPAQIKAIGSFIKTDLNHTFKSIPFVASAIILLFDMGMEMYAAIEKGIRIPQQYASAGLMASTISANFHLLGLLLLVYFVNTLYWKSATVKFAVIESTTAHAGAKQWGHWCSSVFLLLLYTALAIITGIVFQCLYRYPYIDWRAYAGVIYFNTAPLALLAGFLLLVNQIAKRSYIALGISVAISLIVASPLSKKFMPIPLLRFFSGFNGVYSDFNGYGVYVSFFIQRLIFGACIVGMLWVIYWFIINKAAKRLVISVILLLAIIGFIGGRQFMQGYHPYNDLADVRYEKQYRKYQAIPQPTVTAVNTHIALYPDKMAYTISGSYLIRNLTSLPVHRVLVNFDDALHLLKAGYTSSWETIPIQQTVSEVTLQHPLQPDDSACITFEASYHWWPINGHLPFNAIIENGSFMRISRYYPQIGYQPQREIMDSALRQQYAMGASTRLKALEAPRATERDFIRLDMVISTPKPQTAIGTGELAGKWQRGDRNFFHYRPSEPVPFRFAVSSAHYSQSSVVHNGVPINVYYHPRHAENVVHLINCAKLTLDYCQQEFGSYPFHSVTFAEVSSYTKGFAGTAYPATIFMTEDMLFHANIQADQQQDVINEIAGHELSHLWWGNSQIAPDDREGAVMLTETLAMYTEMMLYKKMYGREKMLEKVRMHQQMYDAAKGFSDNPPLYKVTAGDMHISYSKGAVVMVKLSELIGENKVNEALRHFLRTYKYPHPRPVSTDLVNEIIKVSDVKYHPTIRELFMGI</sequence>
<keyword evidence="1" id="KW-0812">Transmembrane</keyword>
<comment type="caution">
    <text evidence="3">The sequence shown here is derived from an EMBL/GenBank/DDBJ whole genome shotgun (WGS) entry which is preliminary data.</text>
</comment>
<dbReference type="InterPro" id="IPR050344">
    <property type="entry name" value="Peptidase_M1_aminopeptidases"/>
</dbReference>
<dbReference type="Gene3D" id="1.10.390.10">
    <property type="entry name" value="Neutral Protease Domain 2"/>
    <property type="match status" value="1"/>
</dbReference>
<keyword evidence="4" id="KW-1185">Reference proteome</keyword>
<proteinExistence type="predicted"/>
<feature type="transmembrane region" description="Helical" evidence="1">
    <location>
        <begin position="365"/>
        <end position="386"/>
    </location>
</feature>
<dbReference type="Proteomes" id="UP000320811">
    <property type="component" value="Unassembled WGS sequence"/>
</dbReference>
<organism evidence="3 4">
    <name type="scientific">Chitinophaga polysaccharea</name>
    <dbReference type="NCBI Taxonomy" id="1293035"/>
    <lineage>
        <taxon>Bacteria</taxon>
        <taxon>Pseudomonadati</taxon>
        <taxon>Bacteroidota</taxon>
        <taxon>Chitinophagia</taxon>
        <taxon>Chitinophagales</taxon>
        <taxon>Chitinophagaceae</taxon>
        <taxon>Chitinophaga</taxon>
    </lineage>
</organism>
<feature type="transmembrane region" description="Helical" evidence="1">
    <location>
        <begin position="58"/>
        <end position="84"/>
    </location>
</feature>
<reference evidence="3 4" key="1">
    <citation type="submission" date="2019-06" db="EMBL/GenBank/DDBJ databases">
        <title>Sorghum-associated microbial communities from plants grown in Nebraska, USA.</title>
        <authorList>
            <person name="Schachtman D."/>
        </authorList>
    </citation>
    <scope>NUCLEOTIDE SEQUENCE [LARGE SCALE GENOMIC DNA]</scope>
    <source>
        <strain evidence="3 4">1209</strain>
    </source>
</reference>
<dbReference type="GO" id="GO:0008270">
    <property type="term" value="F:zinc ion binding"/>
    <property type="evidence" value="ECO:0007669"/>
    <property type="project" value="InterPro"/>
</dbReference>
<accession>A0A561Q4M8</accession>
<dbReference type="InterPro" id="IPR027268">
    <property type="entry name" value="Peptidase_M4/M1_CTD_sf"/>
</dbReference>
<keyword evidence="1" id="KW-1133">Transmembrane helix</keyword>
<feature type="transmembrane region" description="Helical" evidence="1">
    <location>
        <begin position="247"/>
        <end position="267"/>
    </location>
</feature>
<feature type="transmembrane region" description="Helical" evidence="1">
    <location>
        <begin position="175"/>
        <end position="194"/>
    </location>
</feature>
<feature type="transmembrane region" description="Helical" evidence="1">
    <location>
        <begin position="104"/>
        <end position="130"/>
    </location>
</feature>
<dbReference type="GO" id="GO:0005737">
    <property type="term" value="C:cytoplasm"/>
    <property type="evidence" value="ECO:0007669"/>
    <property type="project" value="TreeGrafter"/>
</dbReference>
<evidence type="ECO:0000313" key="3">
    <source>
        <dbReference type="EMBL" id="TWF45296.1"/>
    </source>
</evidence>
<evidence type="ECO:0000256" key="1">
    <source>
        <dbReference type="SAM" id="Phobius"/>
    </source>
</evidence>
<dbReference type="GO" id="GO:0043171">
    <property type="term" value="P:peptide catabolic process"/>
    <property type="evidence" value="ECO:0007669"/>
    <property type="project" value="TreeGrafter"/>
</dbReference>
<dbReference type="GO" id="GO:0016020">
    <property type="term" value="C:membrane"/>
    <property type="evidence" value="ECO:0007669"/>
    <property type="project" value="TreeGrafter"/>
</dbReference>
<dbReference type="PANTHER" id="PTHR11533">
    <property type="entry name" value="PROTEASE M1 ZINC METALLOPROTEASE"/>
    <property type="match status" value="1"/>
</dbReference>
<evidence type="ECO:0000313" key="4">
    <source>
        <dbReference type="Proteomes" id="UP000320811"/>
    </source>
</evidence>
<gene>
    <name evidence="3" type="ORF">FHW36_1011226</name>
</gene>
<dbReference type="GO" id="GO:0070006">
    <property type="term" value="F:metalloaminopeptidase activity"/>
    <property type="evidence" value="ECO:0007669"/>
    <property type="project" value="TreeGrafter"/>
</dbReference>
<feature type="transmembrane region" description="Helical" evidence="1">
    <location>
        <begin position="554"/>
        <end position="574"/>
    </location>
</feature>
<name>A0A561Q4M8_9BACT</name>
<dbReference type="SUPFAM" id="SSF55486">
    <property type="entry name" value="Metalloproteases ('zincins'), catalytic domain"/>
    <property type="match status" value="1"/>
</dbReference>
<dbReference type="PANTHER" id="PTHR11533:SF174">
    <property type="entry name" value="PUROMYCIN-SENSITIVE AMINOPEPTIDASE-RELATED"/>
    <property type="match status" value="1"/>
</dbReference>
<dbReference type="InterPro" id="IPR014782">
    <property type="entry name" value="Peptidase_M1_dom"/>
</dbReference>
<dbReference type="Pfam" id="PF01433">
    <property type="entry name" value="Peptidase_M1"/>
    <property type="match status" value="1"/>
</dbReference>
<dbReference type="AlphaFoldDB" id="A0A561Q4M8"/>
<feature type="transmembrane region" description="Helical" evidence="1">
    <location>
        <begin position="24"/>
        <end position="46"/>
    </location>
</feature>
<feature type="transmembrane region" description="Helical" evidence="1">
    <location>
        <begin position="142"/>
        <end position="169"/>
    </location>
</feature>
<feature type="transmembrane region" description="Helical" evidence="1">
    <location>
        <begin position="525"/>
        <end position="547"/>
    </location>
</feature>
<keyword evidence="1" id="KW-0472">Membrane</keyword>